<dbReference type="AlphaFoldDB" id="K0KFA7"/>
<name>K0KFA7_SACES</name>
<dbReference type="InterPro" id="IPR007278">
    <property type="entry name" value="DUF397"/>
</dbReference>
<sequence length="60" mass="6537">MSLEGARWRKSSYTNGGGDAQCVELARLDRETAVRDSKQPGGPVLVFPARAFRVFVAGVR</sequence>
<dbReference type="BioCyc" id="SESP1179773:BN6_RS39955-MONOMER"/>
<proteinExistence type="predicted"/>
<dbReference type="Proteomes" id="UP000006281">
    <property type="component" value="Chromosome"/>
</dbReference>
<dbReference type="RefSeq" id="WP_015105571.1">
    <property type="nucleotide sequence ID" value="NC_019673.1"/>
</dbReference>
<keyword evidence="3" id="KW-1185">Reference proteome</keyword>
<organism evidence="2 3">
    <name type="scientific">Saccharothrix espanaensis (strain ATCC 51144 / DSM 44229 / JCM 9112 / NBRC 15066 / NRRL 15764)</name>
    <dbReference type="NCBI Taxonomy" id="1179773"/>
    <lineage>
        <taxon>Bacteria</taxon>
        <taxon>Bacillati</taxon>
        <taxon>Actinomycetota</taxon>
        <taxon>Actinomycetes</taxon>
        <taxon>Pseudonocardiales</taxon>
        <taxon>Pseudonocardiaceae</taxon>
        <taxon>Saccharothrix</taxon>
    </lineage>
</organism>
<dbReference type="KEGG" id="sesp:BN6_82470"/>
<dbReference type="STRING" id="1179773.BN6_82470"/>
<feature type="domain" description="DUF397" evidence="1">
    <location>
        <begin position="6"/>
        <end position="60"/>
    </location>
</feature>
<evidence type="ECO:0000259" key="1">
    <source>
        <dbReference type="Pfam" id="PF04149"/>
    </source>
</evidence>
<dbReference type="HOGENOM" id="CLU_131550_3_3_11"/>
<accession>K0KFA7</accession>
<dbReference type="Pfam" id="PF04149">
    <property type="entry name" value="DUF397"/>
    <property type="match status" value="1"/>
</dbReference>
<protein>
    <recommendedName>
        <fullName evidence="1">DUF397 domain-containing protein</fullName>
    </recommendedName>
</protein>
<gene>
    <name evidence="2" type="ordered locus">BN6_82470</name>
</gene>
<evidence type="ECO:0000313" key="2">
    <source>
        <dbReference type="EMBL" id="CCH35464.1"/>
    </source>
</evidence>
<evidence type="ECO:0000313" key="3">
    <source>
        <dbReference type="Proteomes" id="UP000006281"/>
    </source>
</evidence>
<dbReference type="OrthoDB" id="3430276at2"/>
<dbReference type="PATRIC" id="fig|1179773.3.peg.8325"/>
<reference evidence="2 3" key="1">
    <citation type="journal article" date="2012" name="BMC Genomics">
        <title>Complete genome sequence of Saccharothrix espanaensis DSM 44229T and comparison to the other completely sequenced Pseudonocardiaceae.</title>
        <authorList>
            <person name="Strobel T."/>
            <person name="Al-Dilaimi A."/>
            <person name="Blom J."/>
            <person name="Gessner A."/>
            <person name="Kalinowski J."/>
            <person name="Luzhetska M."/>
            <person name="Puhler A."/>
            <person name="Szczepanowski R."/>
            <person name="Bechthold A."/>
            <person name="Ruckert C."/>
        </authorList>
    </citation>
    <scope>NUCLEOTIDE SEQUENCE [LARGE SCALE GENOMIC DNA]</scope>
    <source>
        <strain evidence="3">ATCC 51144 / DSM 44229 / JCM 9112 / NBRC 15066 / NRRL 15764</strain>
    </source>
</reference>
<dbReference type="EMBL" id="HE804045">
    <property type="protein sequence ID" value="CCH35464.1"/>
    <property type="molecule type" value="Genomic_DNA"/>
</dbReference>